<evidence type="ECO:0000313" key="1">
    <source>
        <dbReference type="EMBL" id="TLX45557.1"/>
    </source>
</evidence>
<accession>A0A5R9PZJ6</accession>
<protein>
    <submittedName>
        <fullName evidence="1">Uncharacterized protein</fullName>
    </submittedName>
</protein>
<dbReference type="Proteomes" id="UP000309186">
    <property type="component" value="Unassembled WGS sequence"/>
</dbReference>
<evidence type="ECO:0000313" key="2">
    <source>
        <dbReference type="Proteomes" id="UP000309186"/>
    </source>
</evidence>
<dbReference type="EMBL" id="PPSW01000033">
    <property type="protein sequence ID" value="TLX45557.1"/>
    <property type="molecule type" value="Genomic_DNA"/>
</dbReference>
<gene>
    <name evidence="1" type="ORF">C1E24_18375</name>
</gene>
<sequence length="70" mass="7798">MVLACGRRFYIALVAILAWYKPKPLAIKTACLIQAALMSSKTRLRGIYKSNFIKLTIRPKSLLVEGGESN</sequence>
<organism evidence="1 2">
    <name type="scientific">Pseudoalteromonas phenolica</name>
    <dbReference type="NCBI Taxonomy" id="161398"/>
    <lineage>
        <taxon>Bacteria</taxon>
        <taxon>Pseudomonadati</taxon>
        <taxon>Pseudomonadota</taxon>
        <taxon>Gammaproteobacteria</taxon>
        <taxon>Alteromonadales</taxon>
        <taxon>Pseudoalteromonadaceae</taxon>
        <taxon>Pseudoalteromonas</taxon>
    </lineage>
</organism>
<comment type="caution">
    <text evidence="1">The sequence shown here is derived from an EMBL/GenBank/DDBJ whole genome shotgun (WGS) entry which is preliminary data.</text>
</comment>
<name>A0A5R9PZJ6_9GAMM</name>
<proteinExistence type="predicted"/>
<reference evidence="1 2" key="1">
    <citation type="submission" date="2018-01" db="EMBL/GenBank/DDBJ databases">
        <title>Co-occurrence of chitin degradation, pigmentation and bioactivity in marine Pseudoalteromonas.</title>
        <authorList>
            <person name="Paulsen S."/>
            <person name="Gram L."/>
            <person name="Machado H."/>
        </authorList>
    </citation>
    <scope>NUCLEOTIDE SEQUENCE [LARGE SCALE GENOMIC DNA]</scope>
    <source>
        <strain evidence="1 2">S3663</strain>
    </source>
</reference>
<dbReference type="AlphaFoldDB" id="A0A5R9PZJ6"/>